<dbReference type="GO" id="GO:0004867">
    <property type="term" value="F:serine-type endopeptidase inhibitor activity"/>
    <property type="evidence" value="ECO:0000318"/>
    <property type="project" value="GO_Central"/>
</dbReference>
<keyword evidence="3" id="KW-0964">Secreted</keyword>
<sequence>MKLLALLFVVTAMMVADSFAATGKPCPEIACIVNRCSEYRVGADGCRTCRCVNPCEEIISPCASNQICIPKNVTCVKAPCYPVAKCIECPLPKCSNHCNSGFRKDSRGCQTCKCVDPCENKVCRAGLVCKSEKVICKKEPCYAVARCVKKVCQPVFCPRLCTSGYRKDINGCQTCSCIDPCEDRNPCPSGQVCKPEQVFCIAAPCYDVAKCVVDCSKNAICDMFCEFGFELGPDGCPICKCREENPCALIDCIPGRICQVINNTAQCIPAQKNCSGAMCKMLCPFGFKLGADGCEICECRKDCNGVACKDSEMCKEVDGTRRCVPGLDDPALCPSLKCKPCLSGYVTNQNGCQTCDCIDKCERVICPPKKVCQVNDIVCVRAPCPNQPRCVSLSY</sequence>
<feature type="domain" description="Antistasin-like" evidence="7">
    <location>
        <begin position="152"/>
        <end position="177"/>
    </location>
</feature>
<comment type="similarity">
    <text evidence="2">Belongs to the protease inhibitor I15 (antistasin) family.</text>
</comment>
<dbReference type="OrthoDB" id="10021323at2759"/>
<evidence type="ECO:0000313" key="8">
    <source>
        <dbReference type="EMBL" id="ESO10309.1"/>
    </source>
</evidence>
<reference evidence="8 10" key="2">
    <citation type="journal article" date="2013" name="Nature">
        <title>Insights into bilaterian evolution from three spiralian genomes.</title>
        <authorList>
            <person name="Simakov O."/>
            <person name="Marletaz F."/>
            <person name="Cho S.J."/>
            <person name="Edsinger-Gonzales E."/>
            <person name="Havlak P."/>
            <person name="Hellsten U."/>
            <person name="Kuo D.H."/>
            <person name="Larsson T."/>
            <person name="Lv J."/>
            <person name="Arendt D."/>
            <person name="Savage R."/>
            <person name="Osoegawa K."/>
            <person name="de Jong P."/>
            <person name="Grimwood J."/>
            <person name="Chapman J.A."/>
            <person name="Shapiro H."/>
            <person name="Aerts A."/>
            <person name="Otillar R.P."/>
            <person name="Terry A.Y."/>
            <person name="Boore J.L."/>
            <person name="Grigoriev I.V."/>
            <person name="Lindberg D.R."/>
            <person name="Seaver E.C."/>
            <person name="Weisblat D.A."/>
            <person name="Putnam N.H."/>
            <person name="Rokhsar D.S."/>
        </authorList>
    </citation>
    <scope>NUCLEOTIDE SEQUENCE</scope>
</reference>
<dbReference type="RefSeq" id="XP_009011605.1">
    <property type="nucleotide sequence ID" value="XM_009013357.1"/>
</dbReference>
<gene>
    <name evidence="9" type="primary">20195697</name>
    <name evidence="8" type="ORF">HELRODRAFT_117034</name>
</gene>
<evidence type="ECO:0000256" key="3">
    <source>
        <dbReference type="ARBA" id="ARBA00022525"/>
    </source>
</evidence>
<keyword evidence="5" id="KW-0722">Serine protease inhibitor</keyword>
<feature type="domain" description="Antistasin-like" evidence="7">
    <location>
        <begin position="267"/>
        <end position="299"/>
    </location>
</feature>
<comment type="subcellular location">
    <subcellularLocation>
        <location evidence="1">Secreted</location>
    </subcellularLocation>
</comment>
<proteinExistence type="inferred from homology"/>
<dbReference type="Gene3D" id="2.10.22.10">
    <property type="entry name" value="Antistasin, domain 1"/>
    <property type="match status" value="4"/>
</dbReference>
<evidence type="ECO:0000256" key="4">
    <source>
        <dbReference type="ARBA" id="ARBA00022690"/>
    </source>
</evidence>
<organism evidence="9 10">
    <name type="scientific">Helobdella robusta</name>
    <name type="common">Californian leech</name>
    <dbReference type="NCBI Taxonomy" id="6412"/>
    <lineage>
        <taxon>Eukaryota</taxon>
        <taxon>Metazoa</taxon>
        <taxon>Spiralia</taxon>
        <taxon>Lophotrochozoa</taxon>
        <taxon>Annelida</taxon>
        <taxon>Clitellata</taxon>
        <taxon>Hirudinea</taxon>
        <taxon>Rhynchobdellida</taxon>
        <taxon>Glossiphoniidae</taxon>
        <taxon>Helobdella</taxon>
    </lineage>
</organism>
<dbReference type="InterPro" id="IPR004094">
    <property type="entry name" value="Antistasin-like"/>
</dbReference>
<protein>
    <recommendedName>
        <fullName evidence="7">Antistasin-like domain-containing protein</fullName>
    </recommendedName>
</protein>
<keyword evidence="10" id="KW-1185">Reference proteome</keyword>
<dbReference type="STRING" id="6412.T1EGJ5"/>
<dbReference type="EnsemblMetazoa" id="HelroT117034">
    <property type="protein sequence ID" value="HelroP117034"/>
    <property type="gene ID" value="HelroG117034"/>
</dbReference>
<dbReference type="InParanoid" id="T1EGJ5"/>
<dbReference type="EMBL" id="KB095895">
    <property type="protein sequence ID" value="ESO10309.1"/>
    <property type="molecule type" value="Genomic_DNA"/>
</dbReference>
<dbReference type="InterPro" id="IPR011061">
    <property type="entry name" value="Hirudin/antistatin"/>
</dbReference>
<accession>T1EGJ5</accession>
<dbReference type="SUPFAM" id="SSF57262">
    <property type="entry name" value="Leech antihemostatic proteins"/>
    <property type="match status" value="3"/>
</dbReference>
<dbReference type="KEGG" id="hro:HELRODRAFT_117034"/>
<evidence type="ECO:0000313" key="9">
    <source>
        <dbReference type="EnsemblMetazoa" id="HelroP117034"/>
    </source>
</evidence>
<evidence type="ECO:0000313" key="10">
    <source>
        <dbReference type="Proteomes" id="UP000015101"/>
    </source>
</evidence>
<evidence type="ECO:0000256" key="6">
    <source>
        <dbReference type="SAM" id="SignalP"/>
    </source>
</evidence>
<reference evidence="10" key="1">
    <citation type="submission" date="2012-12" db="EMBL/GenBank/DDBJ databases">
        <authorList>
            <person name="Hellsten U."/>
            <person name="Grimwood J."/>
            <person name="Chapman J.A."/>
            <person name="Shapiro H."/>
            <person name="Aerts A."/>
            <person name="Otillar R.P."/>
            <person name="Terry A.Y."/>
            <person name="Boore J.L."/>
            <person name="Simakov O."/>
            <person name="Marletaz F."/>
            <person name="Cho S.-J."/>
            <person name="Edsinger-Gonzales E."/>
            <person name="Havlak P."/>
            <person name="Kuo D.-H."/>
            <person name="Larsson T."/>
            <person name="Lv J."/>
            <person name="Arendt D."/>
            <person name="Savage R."/>
            <person name="Osoegawa K."/>
            <person name="de Jong P."/>
            <person name="Lindberg D.R."/>
            <person name="Seaver E.C."/>
            <person name="Weisblat D.A."/>
            <person name="Putnam N.H."/>
            <person name="Grigoriev I.V."/>
            <person name="Rokhsar D.S."/>
        </authorList>
    </citation>
    <scope>NUCLEOTIDE SEQUENCE</scope>
</reference>
<feature type="signal peptide" evidence="6">
    <location>
        <begin position="1"/>
        <end position="20"/>
    </location>
</feature>
<dbReference type="GO" id="GO:0005615">
    <property type="term" value="C:extracellular space"/>
    <property type="evidence" value="ECO:0000318"/>
    <property type="project" value="GO_Central"/>
</dbReference>
<reference evidence="9" key="3">
    <citation type="submission" date="2015-06" db="UniProtKB">
        <authorList>
            <consortium name="EnsemblMetazoa"/>
        </authorList>
    </citation>
    <scope>IDENTIFICATION</scope>
</reference>
<dbReference type="GeneID" id="20195697"/>
<evidence type="ECO:0000259" key="7">
    <source>
        <dbReference type="PROSITE" id="PS51252"/>
    </source>
</evidence>
<dbReference type="CTD" id="20195697"/>
<dbReference type="HOGENOM" id="CLU_698838_0_0_1"/>
<keyword evidence="6" id="KW-0732">Signal</keyword>
<dbReference type="Proteomes" id="UP000015101">
    <property type="component" value="Unassembled WGS sequence"/>
</dbReference>
<feature type="chain" id="PRO_5010979864" description="Antistasin-like domain-containing protein" evidence="6">
    <location>
        <begin position="21"/>
        <end position="395"/>
    </location>
</feature>
<evidence type="ECO:0000256" key="5">
    <source>
        <dbReference type="ARBA" id="ARBA00022900"/>
    </source>
</evidence>
<dbReference type="AlphaFoldDB" id="T1EGJ5"/>
<feature type="domain" description="Antistasin-like" evidence="7">
    <location>
        <begin position="215"/>
        <end position="241"/>
    </location>
</feature>
<dbReference type="PROSITE" id="PS51252">
    <property type="entry name" value="ANTISTASIN"/>
    <property type="match status" value="4"/>
</dbReference>
<evidence type="ECO:0000256" key="2">
    <source>
        <dbReference type="ARBA" id="ARBA00008768"/>
    </source>
</evidence>
<name>T1EGJ5_HELRO</name>
<dbReference type="OMA" id="VNSRARC"/>
<dbReference type="EMBL" id="AMQM01008985">
    <property type="status" value="NOT_ANNOTATED_CDS"/>
    <property type="molecule type" value="Genomic_DNA"/>
</dbReference>
<dbReference type="Pfam" id="PF02822">
    <property type="entry name" value="Antistasin"/>
    <property type="match status" value="5"/>
</dbReference>
<keyword evidence="4" id="KW-0646">Protease inhibitor</keyword>
<evidence type="ECO:0000256" key="1">
    <source>
        <dbReference type="ARBA" id="ARBA00004613"/>
    </source>
</evidence>
<feature type="domain" description="Antistasin-like" evidence="7">
    <location>
        <begin position="89"/>
        <end position="114"/>
    </location>
</feature>